<dbReference type="PROSITE" id="PS50035">
    <property type="entry name" value="PLD"/>
    <property type="match status" value="2"/>
</dbReference>
<dbReference type="GO" id="GO:0006654">
    <property type="term" value="P:phosphatidic acid biosynthetic process"/>
    <property type="evidence" value="ECO:0007669"/>
    <property type="project" value="InterPro"/>
</dbReference>
<keyword evidence="5" id="KW-0442">Lipid degradation</keyword>
<feature type="non-terminal residue" evidence="9">
    <location>
        <position position="670"/>
    </location>
</feature>
<dbReference type="PIRSF" id="PIRSF009376">
    <property type="entry name" value="Phospholipase_D_euk"/>
    <property type="match status" value="1"/>
</dbReference>
<evidence type="ECO:0000256" key="3">
    <source>
        <dbReference type="ARBA" id="ARBA00022737"/>
    </source>
</evidence>
<dbReference type="Pfam" id="PF00614">
    <property type="entry name" value="PLDc"/>
    <property type="match status" value="1"/>
</dbReference>
<dbReference type="Pfam" id="PF13091">
    <property type="entry name" value="PLDc_2"/>
    <property type="match status" value="1"/>
</dbReference>
<dbReference type="Gene3D" id="3.30.870.10">
    <property type="entry name" value="Endonuclease Chain A"/>
    <property type="match status" value="3"/>
</dbReference>
<feature type="non-terminal residue" evidence="9">
    <location>
        <position position="1"/>
    </location>
</feature>
<feature type="domain" description="PLD phosphodiesterase" evidence="8">
    <location>
        <begin position="125"/>
        <end position="152"/>
    </location>
</feature>
<dbReference type="GO" id="GO:0035556">
    <property type="term" value="P:intracellular signal transduction"/>
    <property type="evidence" value="ECO:0007669"/>
    <property type="project" value="InterPro"/>
</dbReference>
<dbReference type="InterPro" id="IPR015679">
    <property type="entry name" value="PLipase_D_fam"/>
</dbReference>
<dbReference type="InterPro" id="IPR025202">
    <property type="entry name" value="PLD-like_dom"/>
</dbReference>
<feature type="compositionally biased region" description="Polar residues" evidence="7">
    <location>
        <begin position="477"/>
        <end position="487"/>
    </location>
</feature>
<dbReference type="PANTHER" id="PTHR18896:SF76">
    <property type="entry name" value="PHOSPHOLIPASE"/>
    <property type="match status" value="1"/>
</dbReference>
<accession>A0A162TFY5</accession>
<dbReference type="VEuPathDB" id="FungiDB:MUCCIDRAFT_127259"/>
<feature type="region of interest" description="Disordered" evidence="7">
    <location>
        <begin position="411"/>
        <end position="437"/>
    </location>
</feature>
<evidence type="ECO:0000256" key="4">
    <source>
        <dbReference type="ARBA" id="ARBA00022801"/>
    </source>
</evidence>
<dbReference type="AlphaFoldDB" id="A0A162TFY5"/>
<evidence type="ECO:0000256" key="2">
    <source>
        <dbReference type="ARBA" id="ARBA00012027"/>
    </source>
</evidence>
<evidence type="ECO:0000256" key="7">
    <source>
        <dbReference type="SAM" id="MobiDB-lite"/>
    </source>
</evidence>
<feature type="compositionally biased region" description="Low complexity" evidence="7">
    <location>
        <begin position="466"/>
        <end position="476"/>
    </location>
</feature>
<dbReference type="SUPFAM" id="SSF56024">
    <property type="entry name" value="Phospholipase D/nuclease"/>
    <property type="match status" value="2"/>
</dbReference>
<feature type="domain" description="PLD phosphodiesterase" evidence="8">
    <location>
        <begin position="518"/>
        <end position="545"/>
    </location>
</feature>
<dbReference type="STRING" id="747725.A0A162TFY5"/>
<sequence length="670" mass="77139">HRFGSFAPVRANAKVKWFVDTENHFNAVAEAILSAKVEIYIADWWLTPELYLRRPPEENEDFRLDRLLHRKAVEGVKIYIVVYKEMSLALTIDSVHTKQWLQNLHPNIIVQRHPDHTFSNDNTVLFWSHHEKIVVVDNRLAFIGGLDLCFGRYDTHNHSLSDYPAEGHDREVFPGQDYSNPRVKDFKDVAQFDKTLVDRKTTPRMPWHDVTLGVVGPIARDIARHFIQRWNFLKSTKSMHRRNLPFLMPKGEYVAARDESNFTGTCRVQLLRSSSRWSSDVEREHSIYNAYMECIAHSKHYIYIENQFFISTTQDDKLLRNKIAQALVERIRRAHDKGEKFRVYVVIPLVPAFEGDLASSEASSARTVMHFQYVTISRGGSSIVEKLKEYGIDADQYISWFSLRNYGKIKTTTTSNTTPPSTQPPNNDSGSVFGDEAAVKDPFDDASTHQHLHPHLHLHKLHTNESTTSTATASSAVGGQSTLNPVDTSNSSRRGSSTSNSSNTNPAVDDDRYDYVSELLYIHDKLMIVDDRIVLMGSANINDRSQLGNRDSEVAMLVEDTEMVPSFMNGKEYKAAKFAHTLRMQLWKEHLGLLNFEKWSQASRTFSFYDTFKTHHHAKRHDAAALDPLSDHTYNNIWLKRATTNTHIYRQLFRCVPDDTVHTYEQHRKF</sequence>
<keyword evidence="6" id="KW-0443">Lipid metabolism</keyword>
<dbReference type="SMART" id="SM00155">
    <property type="entry name" value="PLDc"/>
    <property type="match status" value="2"/>
</dbReference>
<dbReference type="OrthoDB" id="14911at2759"/>
<evidence type="ECO:0000313" key="10">
    <source>
        <dbReference type="Proteomes" id="UP000077051"/>
    </source>
</evidence>
<protein>
    <recommendedName>
        <fullName evidence="2">phospholipase D</fullName>
        <ecNumber evidence="2">3.1.4.4</ecNumber>
    </recommendedName>
</protein>
<dbReference type="InterPro" id="IPR001736">
    <property type="entry name" value="PLipase_D/transphosphatidylase"/>
</dbReference>
<name>A0A162TFY5_MUCCL</name>
<dbReference type="GO" id="GO:0009395">
    <property type="term" value="P:phospholipid catabolic process"/>
    <property type="evidence" value="ECO:0007669"/>
    <property type="project" value="TreeGrafter"/>
</dbReference>
<feature type="compositionally biased region" description="Low complexity" evidence="7">
    <location>
        <begin position="488"/>
        <end position="505"/>
    </location>
</feature>
<comment type="catalytic activity">
    <reaction evidence="1">
        <text>a 1,2-diacyl-sn-glycero-3-phosphocholine + H2O = a 1,2-diacyl-sn-glycero-3-phosphate + choline + H(+)</text>
        <dbReference type="Rhea" id="RHEA:14445"/>
        <dbReference type="ChEBI" id="CHEBI:15354"/>
        <dbReference type="ChEBI" id="CHEBI:15377"/>
        <dbReference type="ChEBI" id="CHEBI:15378"/>
        <dbReference type="ChEBI" id="CHEBI:57643"/>
        <dbReference type="ChEBI" id="CHEBI:58608"/>
        <dbReference type="EC" id="3.1.4.4"/>
    </reaction>
</comment>
<dbReference type="InterPro" id="IPR016555">
    <property type="entry name" value="PLipase_D_euk"/>
</dbReference>
<dbReference type="EMBL" id="AMYB01000003">
    <property type="protein sequence ID" value="OAD04282.1"/>
    <property type="molecule type" value="Genomic_DNA"/>
</dbReference>
<feature type="region of interest" description="Disordered" evidence="7">
    <location>
        <begin position="464"/>
        <end position="509"/>
    </location>
</feature>
<dbReference type="CDD" id="cd09141">
    <property type="entry name" value="PLDc_vPLD1_2_yPLD_like_2"/>
    <property type="match status" value="1"/>
</dbReference>
<dbReference type="GO" id="GO:0004630">
    <property type="term" value="F:phospholipase D activity"/>
    <property type="evidence" value="ECO:0007669"/>
    <property type="project" value="UniProtKB-EC"/>
</dbReference>
<keyword evidence="4" id="KW-0378">Hydrolase</keyword>
<feature type="compositionally biased region" description="Low complexity" evidence="7">
    <location>
        <begin position="411"/>
        <end position="427"/>
    </location>
</feature>
<gene>
    <name evidence="9" type="ORF">MUCCIDRAFT_127259</name>
</gene>
<keyword evidence="10" id="KW-1185">Reference proteome</keyword>
<reference evidence="9 10" key="1">
    <citation type="submission" date="2015-06" db="EMBL/GenBank/DDBJ databases">
        <title>Expansion of signal transduction pathways in fungi by whole-genome duplication.</title>
        <authorList>
            <consortium name="DOE Joint Genome Institute"/>
            <person name="Corrochano L.M."/>
            <person name="Kuo A."/>
            <person name="Marcet-Houben M."/>
            <person name="Polaino S."/>
            <person name="Salamov A."/>
            <person name="Villalobos J.M."/>
            <person name="Alvarez M.I."/>
            <person name="Avalos J."/>
            <person name="Benito E.P."/>
            <person name="Benoit I."/>
            <person name="Burger G."/>
            <person name="Camino L.P."/>
            <person name="Canovas D."/>
            <person name="Cerda-Olmedo E."/>
            <person name="Cheng J.-F."/>
            <person name="Dominguez A."/>
            <person name="Elias M."/>
            <person name="Eslava A.P."/>
            <person name="Glaser F."/>
            <person name="Grimwood J."/>
            <person name="Gutierrez G."/>
            <person name="Heitman J."/>
            <person name="Henrissat B."/>
            <person name="Iturriaga E.A."/>
            <person name="Lang B.F."/>
            <person name="Lavin J.L."/>
            <person name="Lee S."/>
            <person name="Li W."/>
            <person name="Lindquist E."/>
            <person name="Lopez-Garcia S."/>
            <person name="Luque E.M."/>
            <person name="Marcos A.T."/>
            <person name="Martin J."/>
            <person name="Mccluskey K."/>
            <person name="Medina H.R."/>
            <person name="Miralles-Duran A."/>
            <person name="Miyazaki A."/>
            <person name="Munoz-Torres E."/>
            <person name="Oguiza J.A."/>
            <person name="Ohm R."/>
            <person name="Olmedo M."/>
            <person name="Orejas M."/>
            <person name="Ortiz-Castellanos L."/>
            <person name="Pisabarro A.G."/>
            <person name="Rodriguez-Romero J."/>
            <person name="Ruiz-Herrera J."/>
            <person name="Ruiz-Vazquez R."/>
            <person name="Sanz C."/>
            <person name="Schackwitz W."/>
            <person name="Schmutz J."/>
            <person name="Shahriari M."/>
            <person name="Shelest E."/>
            <person name="Silva-Franco F."/>
            <person name="Soanes D."/>
            <person name="Syed K."/>
            <person name="Tagua V.G."/>
            <person name="Talbot N.J."/>
            <person name="Thon M."/>
            <person name="De Vries R.P."/>
            <person name="Wiebenga A."/>
            <person name="Yadav J.S."/>
            <person name="Braun E.L."/>
            <person name="Baker S."/>
            <person name="Garre V."/>
            <person name="Horwitz B."/>
            <person name="Torres-Martinez S."/>
            <person name="Idnurm A."/>
            <person name="Herrera-Estrella A."/>
            <person name="Gabaldon T."/>
            <person name="Grigoriev I.V."/>
        </authorList>
    </citation>
    <scope>NUCLEOTIDE SEQUENCE [LARGE SCALE GENOMIC DNA]</scope>
    <source>
        <strain evidence="9 10">CBS 277.49</strain>
    </source>
</reference>
<evidence type="ECO:0000256" key="6">
    <source>
        <dbReference type="ARBA" id="ARBA00023098"/>
    </source>
</evidence>
<evidence type="ECO:0000256" key="1">
    <source>
        <dbReference type="ARBA" id="ARBA00000798"/>
    </source>
</evidence>
<evidence type="ECO:0000259" key="8">
    <source>
        <dbReference type="PROSITE" id="PS50035"/>
    </source>
</evidence>
<evidence type="ECO:0000256" key="5">
    <source>
        <dbReference type="ARBA" id="ARBA00022963"/>
    </source>
</evidence>
<dbReference type="EC" id="3.1.4.4" evidence="2"/>
<proteinExistence type="predicted"/>
<dbReference type="Proteomes" id="UP000077051">
    <property type="component" value="Unassembled WGS sequence"/>
</dbReference>
<dbReference type="PANTHER" id="PTHR18896">
    <property type="entry name" value="PHOSPHOLIPASE D"/>
    <property type="match status" value="1"/>
</dbReference>
<dbReference type="CDD" id="cd09138">
    <property type="entry name" value="PLDc_vPLD1_2_yPLD_like_1"/>
    <property type="match status" value="1"/>
</dbReference>
<organism evidence="9 10">
    <name type="scientific">Mucor lusitanicus CBS 277.49</name>
    <dbReference type="NCBI Taxonomy" id="747725"/>
    <lineage>
        <taxon>Eukaryota</taxon>
        <taxon>Fungi</taxon>
        <taxon>Fungi incertae sedis</taxon>
        <taxon>Mucoromycota</taxon>
        <taxon>Mucoromycotina</taxon>
        <taxon>Mucoromycetes</taxon>
        <taxon>Mucorales</taxon>
        <taxon>Mucorineae</taxon>
        <taxon>Mucoraceae</taxon>
        <taxon>Mucor</taxon>
    </lineage>
</organism>
<keyword evidence="3" id="KW-0677">Repeat</keyword>
<evidence type="ECO:0000313" key="9">
    <source>
        <dbReference type="EMBL" id="OAD04282.1"/>
    </source>
</evidence>
<comment type="caution">
    <text evidence="9">The sequence shown here is derived from an EMBL/GenBank/DDBJ whole genome shotgun (WGS) entry which is preliminary data.</text>
</comment>